<dbReference type="RefSeq" id="WP_023893582.1">
    <property type="nucleotide sequence ID" value="NC_023026.1"/>
</dbReference>
<protein>
    <submittedName>
        <fullName evidence="1">Uncharacterized protein</fullName>
    </submittedName>
</protein>
<organism evidence="1">
    <name type="scientific">Francisella tularensis subsp. novicida PA10-7858</name>
    <dbReference type="NCBI Taxonomy" id="1386968"/>
    <lineage>
        <taxon>Bacteria</taxon>
        <taxon>Pseudomonadati</taxon>
        <taxon>Pseudomonadota</taxon>
        <taxon>Gammaproteobacteria</taxon>
        <taxon>Thiotrichales</taxon>
        <taxon>Francisellaceae</taxon>
        <taxon>Francisella</taxon>
    </lineage>
</organism>
<evidence type="ECO:0000313" key="1">
    <source>
        <dbReference type="EMBL" id="AHB60800.1"/>
    </source>
</evidence>
<dbReference type="EMBL" id="KF640086">
    <property type="protein sequence ID" value="AHB60800.1"/>
    <property type="molecule type" value="Genomic_DNA"/>
</dbReference>
<keyword evidence="1" id="KW-0614">Plasmid</keyword>
<sequence>MIDVFLTVNTPIKDVKSALNGFDSNCIQVRNGGNTEIWKRGTNGWEIEQQPGSTFFDKLCDEHIELVAYTLVFGGGFSDEIEGTTLSFTNEESIDFFTHMRKYQYRLEDSIGCSIISSGRSCALSCLYLGEFKRMIDKKASWSQKVIDWVIKVQKLGADEVGIIIPHAKNHRSHKS</sequence>
<name>V5T8V4_FRANO</name>
<gene>
    <name evidence="1" type="ORF">N894_0032</name>
</gene>
<accession>V5T8V4</accession>
<reference evidence="1" key="1">
    <citation type="journal article" date="2014" name="Genome">
        <title>Comparative analyses of a putative Francisella conjugative element.</title>
        <authorList>
            <person name="Siddaramappa S."/>
            <person name="Challacombe J.F."/>
            <person name="Petersen J.M."/>
            <person name="Pillai S."/>
            <person name="Kuske C.R."/>
        </authorList>
    </citation>
    <scope>NUCLEOTIDE SEQUENCE</scope>
    <source>
        <strain evidence="1">PA10-7858</strain>
        <plasmid evidence="1">pFNPA10</plasmid>
    </source>
</reference>
<dbReference type="AlphaFoldDB" id="V5T8V4"/>
<proteinExistence type="predicted"/>
<geneLocation type="plasmid" evidence="1">
    <name>pFNPA10</name>
</geneLocation>